<accession>A0A0N5AYD0</accession>
<dbReference type="Proteomes" id="UP000046393">
    <property type="component" value="Unplaced"/>
</dbReference>
<keyword evidence="1" id="KW-0732">Signal</keyword>
<dbReference type="AlphaFoldDB" id="A0A0N5AYD0"/>
<feature type="chain" id="PRO_5005893625" evidence="1">
    <location>
        <begin position="19"/>
        <end position="230"/>
    </location>
</feature>
<organism evidence="2 3">
    <name type="scientific">Syphacia muris</name>
    <dbReference type="NCBI Taxonomy" id="451379"/>
    <lineage>
        <taxon>Eukaryota</taxon>
        <taxon>Metazoa</taxon>
        <taxon>Ecdysozoa</taxon>
        <taxon>Nematoda</taxon>
        <taxon>Chromadorea</taxon>
        <taxon>Rhabditida</taxon>
        <taxon>Spirurina</taxon>
        <taxon>Oxyuridomorpha</taxon>
        <taxon>Oxyuroidea</taxon>
        <taxon>Oxyuridae</taxon>
        <taxon>Syphacia</taxon>
    </lineage>
</organism>
<sequence length="230" mass="26218">MQLLSILTIFTIQKLSIANVIPIRHETERLVMTEDDRSLIMDSNTVKIEQTPRNKPIGRIEIRLNTTKSMVIIEENSAPSEPLLNTDEKLKLASDAEAVSPQDAKTKIDDGDKATLAITLKENDNNDKSNKTDFDSTKSASITANHLAKVENYAELPIDDDEEDEEVLVEEVPVEKCFRNKNKLSIDVLAEMKRERRKLKRTLKRLRAQLNHFCTLKSVAENREYRQASN</sequence>
<evidence type="ECO:0000256" key="1">
    <source>
        <dbReference type="SAM" id="SignalP"/>
    </source>
</evidence>
<protein>
    <submittedName>
        <fullName evidence="3">BZIP domain-containing protein</fullName>
    </submittedName>
</protein>
<proteinExistence type="predicted"/>
<evidence type="ECO:0000313" key="2">
    <source>
        <dbReference type="Proteomes" id="UP000046393"/>
    </source>
</evidence>
<name>A0A0N5AYD0_9BILA</name>
<feature type="signal peptide" evidence="1">
    <location>
        <begin position="1"/>
        <end position="18"/>
    </location>
</feature>
<evidence type="ECO:0000313" key="3">
    <source>
        <dbReference type="WBParaSite" id="SMUV_0000996801-mRNA-1"/>
    </source>
</evidence>
<dbReference type="WBParaSite" id="SMUV_0000996801-mRNA-1">
    <property type="protein sequence ID" value="SMUV_0000996801-mRNA-1"/>
    <property type="gene ID" value="SMUV_0000996801"/>
</dbReference>
<reference evidence="3" key="1">
    <citation type="submission" date="2017-02" db="UniProtKB">
        <authorList>
            <consortium name="WormBaseParasite"/>
        </authorList>
    </citation>
    <scope>IDENTIFICATION</scope>
</reference>
<keyword evidence="2" id="KW-1185">Reference proteome</keyword>